<sequence length="110" mass="12915">MKYFFLSEGWIVGRVWEFGGLWDTNAWRRQPKIQRLNIGIVEREEILWLYEVEEAVLMLEVAPGNTVADTVPTIGQVVLRRLMSAEQVIERLRDADEMMHRDRSNLKSNP</sequence>
<dbReference type="EMBL" id="PXOH01000021">
    <property type="protein sequence ID" value="PSF35294.1"/>
    <property type="molecule type" value="Genomic_DNA"/>
</dbReference>
<accession>A0A2T1LUQ8</accession>
<proteinExistence type="predicted"/>
<dbReference type="AlphaFoldDB" id="A0A2T1LUQ8"/>
<organism evidence="1 2">
    <name type="scientific">Aphanothece hegewaldii CCALA 016</name>
    <dbReference type="NCBI Taxonomy" id="2107694"/>
    <lineage>
        <taxon>Bacteria</taxon>
        <taxon>Bacillati</taxon>
        <taxon>Cyanobacteriota</taxon>
        <taxon>Cyanophyceae</taxon>
        <taxon>Oscillatoriophycideae</taxon>
        <taxon>Chroococcales</taxon>
        <taxon>Aphanothecaceae</taxon>
        <taxon>Aphanothece</taxon>
    </lineage>
</organism>
<keyword evidence="2" id="KW-1185">Reference proteome</keyword>
<reference evidence="1 2" key="2">
    <citation type="submission" date="2018-03" db="EMBL/GenBank/DDBJ databases">
        <authorList>
            <person name="Keele B.F."/>
        </authorList>
    </citation>
    <scope>NUCLEOTIDE SEQUENCE [LARGE SCALE GENOMIC DNA]</scope>
    <source>
        <strain evidence="1 2">CCALA 016</strain>
    </source>
</reference>
<dbReference type="Proteomes" id="UP000239001">
    <property type="component" value="Unassembled WGS sequence"/>
</dbReference>
<dbReference type="RefSeq" id="WP_106458154.1">
    <property type="nucleotide sequence ID" value="NZ_PXOH01000021.1"/>
</dbReference>
<protein>
    <submittedName>
        <fullName evidence="1">Uncharacterized protein</fullName>
    </submittedName>
</protein>
<name>A0A2T1LUQ8_9CHRO</name>
<evidence type="ECO:0000313" key="2">
    <source>
        <dbReference type="Proteomes" id="UP000239001"/>
    </source>
</evidence>
<reference evidence="1 2" key="1">
    <citation type="submission" date="2018-03" db="EMBL/GenBank/DDBJ databases">
        <title>The ancient ancestry and fast evolution of plastids.</title>
        <authorList>
            <person name="Moore K.R."/>
            <person name="Magnabosco C."/>
            <person name="Momper L."/>
            <person name="Gold D.A."/>
            <person name="Bosak T."/>
            <person name="Fournier G.P."/>
        </authorList>
    </citation>
    <scope>NUCLEOTIDE SEQUENCE [LARGE SCALE GENOMIC DNA]</scope>
    <source>
        <strain evidence="1 2">CCALA 016</strain>
    </source>
</reference>
<evidence type="ECO:0000313" key="1">
    <source>
        <dbReference type="EMBL" id="PSF35294.1"/>
    </source>
</evidence>
<dbReference type="OrthoDB" id="424745at2"/>
<comment type="caution">
    <text evidence="1">The sequence shown here is derived from an EMBL/GenBank/DDBJ whole genome shotgun (WGS) entry which is preliminary data.</text>
</comment>
<gene>
    <name evidence="1" type="ORF">C7H19_17195</name>
</gene>